<name>A0A1P8LLU6_NATLA</name>
<dbReference type="Proteomes" id="UP000186547">
    <property type="component" value="Chromosome"/>
</dbReference>
<protein>
    <submittedName>
        <fullName evidence="2">Uncharacterized protein</fullName>
    </submittedName>
</protein>
<accession>A0A1P8LLU6</accession>
<feature type="compositionally biased region" description="Basic and acidic residues" evidence="1">
    <location>
        <begin position="43"/>
        <end position="57"/>
    </location>
</feature>
<dbReference type="AlphaFoldDB" id="A0A1P8LLU6"/>
<evidence type="ECO:0000256" key="1">
    <source>
        <dbReference type="SAM" id="MobiDB-lite"/>
    </source>
</evidence>
<sequence length="73" mass="8317">MLSNTKHPREVSVLTESFADTSRSLRSQFGVGRNVLTESNASDSERWARQDRTRERVLSNAKHSREVSVLTEI</sequence>
<dbReference type="KEGG" id="hlc:CHINAEXTREME02790"/>
<evidence type="ECO:0000313" key="2">
    <source>
        <dbReference type="EMBL" id="APW96765.1"/>
    </source>
</evidence>
<evidence type="ECO:0000313" key="3">
    <source>
        <dbReference type="Proteomes" id="UP000186547"/>
    </source>
</evidence>
<proteinExistence type="predicted"/>
<feature type="region of interest" description="Disordered" evidence="1">
    <location>
        <begin position="40"/>
        <end position="59"/>
    </location>
</feature>
<organism evidence="2 3">
    <name type="scientific">Natronobacterium lacisalsi AJ5</name>
    <dbReference type="NCBI Taxonomy" id="358396"/>
    <lineage>
        <taxon>Archaea</taxon>
        <taxon>Methanobacteriati</taxon>
        <taxon>Methanobacteriota</taxon>
        <taxon>Stenosarchaea group</taxon>
        <taxon>Halobacteria</taxon>
        <taxon>Halobacteriales</taxon>
        <taxon>Natrialbaceae</taxon>
        <taxon>Natronobacterium</taxon>
    </lineage>
</organism>
<reference evidence="2 3" key="1">
    <citation type="journal article" date="2011" name="J. Bacteriol.">
        <title>Genome sequence of Halobiforma lacisalsi AJ5, an extremely halophilic archaeon which harbors a bop gene.</title>
        <authorList>
            <person name="Jiang X."/>
            <person name="Wang S."/>
            <person name="Cheng H."/>
            <person name="Huo Y."/>
            <person name="Zhang X."/>
            <person name="Zhu X."/>
            <person name="Han X."/>
            <person name="Ni P."/>
            <person name="Wu M."/>
        </authorList>
    </citation>
    <scope>NUCLEOTIDE SEQUENCE [LARGE SCALE GENOMIC DNA]</scope>
    <source>
        <strain evidence="2 3">AJ5</strain>
    </source>
</reference>
<gene>
    <name evidence="2" type="ORF">CHINAEXTREME_02790</name>
</gene>
<dbReference type="EMBL" id="CP019285">
    <property type="protein sequence ID" value="APW96765.1"/>
    <property type="molecule type" value="Genomic_DNA"/>
</dbReference>